<dbReference type="RefSeq" id="WP_118242774.1">
    <property type="nucleotide sequence ID" value="NZ_QRJS01000005.1"/>
</dbReference>
<sequence length="118" mass="13926">MRKNRKFSKAECLSYLEEYMGSSQNHSEFEREKGLKRTTISRWLRIFGIVDKPSPIMSKKLSQTEQELHDRIHALERKIKSLEVELKQSNMARDAYDYMIDLAEKTYNIPVRKNSGAK</sequence>
<gene>
    <name evidence="2" type="ORF">DW204_02825</name>
</gene>
<proteinExistence type="predicted"/>
<keyword evidence="1" id="KW-0175">Coiled coil</keyword>
<reference evidence="2 3" key="1">
    <citation type="submission" date="2018-08" db="EMBL/GenBank/DDBJ databases">
        <title>A genome reference for cultivated species of the human gut microbiota.</title>
        <authorList>
            <person name="Zou Y."/>
            <person name="Xue W."/>
            <person name="Luo G."/>
        </authorList>
    </citation>
    <scope>NUCLEOTIDE SEQUENCE [LARGE SCALE GENOMIC DNA]</scope>
    <source>
        <strain evidence="2 3">AM17-44</strain>
    </source>
</reference>
<dbReference type="Proteomes" id="UP000284998">
    <property type="component" value="Unassembled WGS sequence"/>
</dbReference>
<dbReference type="SUPFAM" id="SSF46689">
    <property type="entry name" value="Homeodomain-like"/>
    <property type="match status" value="1"/>
</dbReference>
<protein>
    <recommendedName>
        <fullName evidence="4">Transposase</fullName>
    </recommendedName>
</protein>
<feature type="coiled-coil region" evidence="1">
    <location>
        <begin position="58"/>
        <end position="92"/>
    </location>
</feature>
<organism evidence="2 3">
    <name type="scientific">Phocaeicola plebeius</name>
    <dbReference type="NCBI Taxonomy" id="310297"/>
    <lineage>
        <taxon>Bacteria</taxon>
        <taxon>Pseudomonadati</taxon>
        <taxon>Bacteroidota</taxon>
        <taxon>Bacteroidia</taxon>
        <taxon>Bacteroidales</taxon>
        <taxon>Bacteroidaceae</taxon>
        <taxon>Phocaeicola</taxon>
    </lineage>
</organism>
<evidence type="ECO:0000313" key="2">
    <source>
        <dbReference type="EMBL" id="RHH48645.1"/>
    </source>
</evidence>
<evidence type="ECO:0000313" key="3">
    <source>
        <dbReference type="Proteomes" id="UP000284998"/>
    </source>
</evidence>
<accession>A0A414X5X1</accession>
<name>A0A414X5X1_9BACT</name>
<dbReference type="AlphaFoldDB" id="A0A414X5X1"/>
<dbReference type="InterPro" id="IPR009057">
    <property type="entry name" value="Homeodomain-like_sf"/>
</dbReference>
<dbReference type="EMBL" id="QRJS01000005">
    <property type="protein sequence ID" value="RHH48645.1"/>
    <property type="molecule type" value="Genomic_DNA"/>
</dbReference>
<evidence type="ECO:0008006" key="4">
    <source>
        <dbReference type="Google" id="ProtNLM"/>
    </source>
</evidence>
<comment type="caution">
    <text evidence="2">The sequence shown here is derived from an EMBL/GenBank/DDBJ whole genome shotgun (WGS) entry which is preliminary data.</text>
</comment>
<evidence type="ECO:0000256" key="1">
    <source>
        <dbReference type="SAM" id="Coils"/>
    </source>
</evidence>